<dbReference type="EMBL" id="JBBNAG010000012">
    <property type="protein sequence ID" value="KAK9088823.1"/>
    <property type="molecule type" value="Genomic_DNA"/>
</dbReference>
<sequence>MDCVQPRVSRWIQKHETVMNVDKRWTIRRTLNRLRPNEVTWDPYVDTRDNGVVHPMAFYSGTLKYMDVVEP</sequence>
<name>A0AAP0EGA3_9MAGN</name>
<reference evidence="1 2" key="1">
    <citation type="submission" date="2024-01" db="EMBL/GenBank/DDBJ databases">
        <title>Genome assemblies of Stephania.</title>
        <authorList>
            <person name="Yang L."/>
        </authorList>
    </citation>
    <scope>NUCLEOTIDE SEQUENCE [LARGE SCALE GENOMIC DNA]</scope>
    <source>
        <strain evidence="1">JXDWG</strain>
        <tissue evidence="1">Leaf</tissue>
    </source>
</reference>
<comment type="caution">
    <text evidence="1">The sequence shown here is derived from an EMBL/GenBank/DDBJ whole genome shotgun (WGS) entry which is preliminary data.</text>
</comment>
<gene>
    <name evidence="1" type="ORF">Scep_027905</name>
</gene>
<evidence type="ECO:0000313" key="1">
    <source>
        <dbReference type="EMBL" id="KAK9088823.1"/>
    </source>
</evidence>
<dbReference type="Proteomes" id="UP001419268">
    <property type="component" value="Unassembled WGS sequence"/>
</dbReference>
<organism evidence="1 2">
    <name type="scientific">Stephania cephalantha</name>
    <dbReference type="NCBI Taxonomy" id="152367"/>
    <lineage>
        <taxon>Eukaryota</taxon>
        <taxon>Viridiplantae</taxon>
        <taxon>Streptophyta</taxon>
        <taxon>Embryophyta</taxon>
        <taxon>Tracheophyta</taxon>
        <taxon>Spermatophyta</taxon>
        <taxon>Magnoliopsida</taxon>
        <taxon>Ranunculales</taxon>
        <taxon>Menispermaceae</taxon>
        <taxon>Menispermoideae</taxon>
        <taxon>Cissampelideae</taxon>
        <taxon>Stephania</taxon>
    </lineage>
</organism>
<proteinExistence type="predicted"/>
<protein>
    <submittedName>
        <fullName evidence="1">Uncharacterized protein</fullName>
    </submittedName>
</protein>
<dbReference type="AlphaFoldDB" id="A0AAP0EGA3"/>
<evidence type="ECO:0000313" key="2">
    <source>
        <dbReference type="Proteomes" id="UP001419268"/>
    </source>
</evidence>
<keyword evidence="2" id="KW-1185">Reference proteome</keyword>
<accession>A0AAP0EGA3</accession>